<sequence length="612" mass="64550">MLPRVATTTGTAQPTPAPAAGASVDAAVRPQLSAAALANLRAEVVLRLIETLLKHMPRTGVPSPNRDLLETLLAVLKTLPGREGESGRKLADLIAKLPPEMRPAVEKLISTVLSAVPTRTLVEIVRNPNGPEAQKLATLLATNLTAQDNHTTEGHAASGQTAQQKPVALTAQQLAVVGRHSLQQAAQMAQLLTGDARSLQVMLKRIFDFDGANKPNIANTRTADIPATAAKPATAVESKATETAAKTEGAEKQATTKTVTAGKTELRIAAAIRTALIGSTPMAEKAETPATTLKTAFAEPAQQVEETPAFQRTSETRPAATIPAIALADDQPAPEADETLLADPAGSEKTETAASTPAKREDLPGRTPLAGTTGQAPARSVLEAVTRDLPPALLTEAVVHLVENLSPEEATFLRTLLERPLDLVMPPEGDVTETPPPLTEETLADAVATAEQDAEMATADLPEEAARARPDPGQTASVPARQTQIVTEETRPAQRLAENGIAQAQAAAQPDLPLPTAIAVREGVPLAFVPYLPAEEDLEWSENREADEDEASDEDGTPDNQDGGEKDADDAAGESDEPETPEMARRREKTAEMVGVIEPGLVFYQKLGDYWT</sequence>
<feature type="region of interest" description="Disordered" evidence="1">
    <location>
        <begin position="297"/>
        <end position="378"/>
    </location>
</feature>
<evidence type="ECO:0008006" key="4">
    <source>
        <dbReference type="Google" id="ProtNLM"/>
    </source>
</evidence>
<dbReference type="RefSeq" id="WP_244761046.1">
    <property type="nucleotide sequence ID" value="NZ_JALJCJ010000003.1"/>
</dbReference>
<organism evidence="2 3">
    <name type="scientific">Shinella curvata</name>
    <dbReference type="NCBI Taxonomy" id="1817964"/>
    <lineage>
        <taxon>Bacteria</taxon>
        <taxon>Pseudomonadati</taxon>
        <taxon>Pseudomonadota</taxon>
        <taxon>Alphaproteobacteria</taxon>
        <taxon>Hyphomicrobiales</taxon>
        <taxon>Rhizobiaceae</taxon>
        <taxon>Shinella</taxon>
    </lineage>
</organism>
<name>A0ABT8XCB5_9HYPH</name>
<proteinExistence type="predicted"/>
<evidence type="ECO:0000256" key="1">
    <source>
        <dbReference type="SAM" id="MobiDB-lite"/>
    </source>
</evidence>
<feature type="region of interest" description="Disordered" evidence="1">
    <location>
        <begin position="537"/>
        <end position="592"/>
    </location>
</feature>
<comment type="caution">
    <text evidence="2">The sequence shown here is derived from an EMBL/GenBank/DDBJ whole genome shotgun (WGS) entry which is preliminary data.</text>
</comment>
<accession>A0ABT8XCB5</accession>
<keyword evidence="3" id="KW-1185">Reference proteome</keyword>
<reference evidence="2" key="1">
    <citation type="submission" date="2022-04" db="EMBL/GenBank/DDBJ databases">
        <title>Shinella lacus sp. nov., a novel member of the genus Shinella from water.</title>
        <authorList>
            <person name="Deng Y."/>
        </authorList>
    </citation>
    <scope>NUCLEOTIDE SEQUENCE</scope>
    <source>
        <strain evidence="2">JCM 31239</strain>
    </source>
</reference>
<evidence type="ECO:0000313" key="2">
    <source>
        <dbReference type="EMBL" id="MDO6121083.1"/>
    </source>
</evidence>
<feature type="compositionally biased region" description="Polar residues" evidence="1">
    <location>
        <begin position="474"/>
        <end position="486"/>
    </location>
</feature>
<feature type="compositionally biased region" description="Basic and acidic residues" evidence="1">
    <location>
        <begin position="582"/>
        <end position="591"/>
    </location>
</feature>
<feature type="compositionally biased region" description="Acidic residues" evidence="1">
    <location>
        <begin position="537"/>
        <end position="557"/>
    </location>
</feature>
<feature type="region of interest" description="Disordered" evidence="1">
    <location>
        <begin position="464"/>
        <end position="486"/>
    </location>
</feature>
<gene>
    <name evidence="2" type="ORF">GB928_007790</name>
</gene>
<feature type="compositionally biased region" description="Acidic residues" evidence="1">
    <location>
        <begin position="567"/>
        <end position="580"/>
    </location>
</feature>
<feature type="compositionally biased region" description="Low complexity" evidence="1">
    <location>
        <begin position="233"/>
        <end position="258"/>
    </location>
</feature>
<feature type="region of interest" description="Disordered" evidence="1">
    <location>
        <begin position="1"/>
        <end position="20"/>
    </location>
</feature>
<dbReference type="EMBL" id="WHSC02000003">
    <property type="protein sequence ID" value="MDO6121083.1"/>
    <property type="molecule type" value="Genomic_DNA"/>
</dbReference>
<evidence type="ECO:0000313" key="3">
    <source>
        <dbReference type="Proteomes" id="UP001177080"/>
    </source>
</evidence>
<protein>
    <recommendedName>
        <fullName evidence="4">Flagellar hook-length control protein FliK</fullName>
    </recommendedName>
</protein>
<dbReference type="Proteomes" id="UP001177080">
    <property type="component" value="Unassembled WGS sequence"/>
</dbReference>
<feature type="region of interest" description="Disordered" evidence="1">
    <location>
        <begin position="230"/>
        <end position="258"/>
    </location>
</feature>